<sequence>MLRAMHYVIGCHGHSGHCDTVATMVHDIHYAAVATMVQDIHYAAIYIKKRETMMTTLALVMTLMALSTNAMYVQHGSDYCTTTVRADIASAISGMRAEYNNGLGDYFKSLAPHPNNPYDTDDYKYMINSTNSYNCHALQSTINALLGMYGYVDIDEPHQLAMMKLATHTMQTAMLLNKCAAQLGCYHIPFDVETLHEAHPDDVMASLDTALNLMSMVTNEI</sequence>
<organismHost>
    <name type="scientific">Siniperca chuatsi</name>
    <name type="common">Mandarin fish</name>
    <dbReference type="NCBI Taxonomy" id="119488"/>
</organismHost>
<evidence type="ECO:0000313" key="2">
    <source>
        <dbReference type="EMBL" id="QPO16306.1"/>
    </source>
</evidence>
<dbReference type="EMBL" id="KT781098">
    <property type="protein sequence ID" value="AMM04471.1"/>
    <property type="molecule type" value="Genomic_DNA"/>
</dbReference>
<evidence type="ECO:0000313" key="5">
    <source>
        <dbReference type="Proteomes" id="UP000595028"/>
    </source>
</evidence>
<reference evidence="4" key="1">
    <citation type="submission" date="2015-09" db="EMBL/GenBank/DDBJ databases">
        <authorList>
            <person name="Wen C.-M."/>
            <person name="Hong J.-R."/>
        </authorList>
    </citation>
    <scope>NUCLEOTIDE SEQUENCE [LARGE SCALE GENOMIC DNA]</scope>
</reference>
<evidence type="ECO:0000313" key="3">
    <source>
        <dbReference type="EMBL" id="QPO16426.1"/>
    </source>
</evidence>
<reference evidence="5" key="4">
    <citation type="submission" date="2020-11" db="EMBL/GenBank/DDBJ databases">
        <title>Complete Genome Sequences of Infectious Spleen and Kidney Necrosis Virus Isolated from Farmed Albino Rainbow Sharks Epalzeorhynchos frenatus in the United States.</title>
        <authorList>
            <person name="Koda S.A."/>
            <person name="Subramaniam K."/>
            <person name="Pouder D.B."/>
            <person name="Yanong R.P."/>
            <person name="Frasca S.Jr."/>
            <person name="Popov V.L."/>
            <person name="Waltzek T.B."/>
        </authorList>
    </citation>
    <scope>NUCLEOTIDE SEQUENCE [LARGE SCALE GENOMIC DNA]</scope>
</reference>
<organism evidence="1 4">
    <name type="scientific">Infectious spleen and kidney necrosis virus</name>
    <name type="common">ISKNV</name>
    <dbReference type="NCBI Taxonomy" id="180170"/>
    <lineage>
        <taxon>Viruses</taxon>
        <taxon>Varidnaviria</taxon>
        <taxon>Bamfordvirae</taxon>
        <taxon>Nucleocytoviricota</taxon>
        <taxon>Megaviricetes</taxon>
        <taxon>Pimascovirales</taxon>
        <taxon>Pimascovirales incertae sedis</taxon>
        <taxon>Iridoviridae</taxon>
        <taxon>Alphairidovirinae</taxon>
        <taxon>Megalocytivirus</taxon>
        <taxon>Megalocytivirus pagrus1</taxon>
    </lineage>
</organism>
<evidence type="ECO:0000313" key="4">
    <source>
        <dbReference type="Proteomes" id="UP000152407"/>
    </source>
</evidence>
<gene>
    <name evidence="2" type="primary">ORF58</name>
</gene>
<organismHost>
    <name type="scientific">Synchiropus splendidus</name>
    <name type="common">Mandarinfish</name>
    <name type="synonym">Callionymus splendidus</name>
    <dbReference type="NCBI Taxonomy" id="270530"/>
</organismHost>
<dbReference type="EMBL" id="MW273353">
    <property type="protein sequence ID" value="QPO16306.1"/>
    <property type="molecule type" value="Genomic_DNA"/>
</dbReference>
<name>A0A140G0N8_ISKNV</name>
<dbReference type="Proteomes" id="UP000595028">
    <property type="component" value="Segment"/>
</dbReference>
<reference evidence="2" key="3">
    <citation type="submission" date="2020-11" db="EMBL/GenBank/DDBJ databases">
        <title>Complete Genome Sequences of Infectious Spleen and Kidney Necrosis Virus Isolated from Farmed Albino Rainbow Sharks Epalzeorhynchos frenatus in the United States.</title>
        <authorList>
            <person name="Koda S.A."/>
            <person name="Subramaniam K."/>
            <person name="Pouder D.B."/>
            <person name="Yanong R.P."/>
            <person name="Frasca S. Jr"/>
            <person name="Popov V.L."/>
            <person name="Waltzek T.B."/>
        </authorList>
    </citation>
    <scope>NUCLEOTIDE SEQUENCE</scope>
    <source>
        <strain evidence="2">EFIV-2018</strain>
        <strain evidence="3">EFIV-2019</strain>
    </source>
</reference>
<dbReference type="Proteomes" id="UP000594914">
    <property type="component" value="Genome"/>
</dbReference>
<proteinExistence type="predicted"/>
<dbReference type="Proteomes" id="UP000152407">
    <property type="component" value="Segment"/>
</dbReference>
<accession>A0A140G0N8</accession>
<reference evidence="1" key="2">
    <citation type="submission" date="2015-09" db="EMBL/GenBank/DDBJ databases">
        <authorList>
            <person name="Jackson K.R."/>
            <person name="Lunt B.L."/>
            <person name="Fisher J.N.B."/>
            <person name="Gardner A.V."/>
            <person name="Bailey M.E."/>
            <person name="Deus L.M."/>
            <person name="Earl A.S."/>
            <person name="Gibby P.D."/>
            <person name="Hartmann K.A."/>
            <person name="Liu J.E."/>
            <person name="Manci A.M."/>
            <person name="Nielsen D.A."/>
            <person name="Solomon M.B."/>
            <person name="Breakwell D.P."/>
            <person name="Burnett S.H."/>
            <person name="Grose J.H."/>
        </authorList>
    </citation>
    <scope>NUCLEOTIDE SEQUENCE [LARGE SCALE GENOMIC DNA]</scope>
    <source>
        <strain evidence="1">RSIV-Ku</strain>
    </source>
</reference>
<dbReference type="EMBL" id="MW273354">
    <property type="protein sequence ID" value="QPO16426.1"/>
    <property type="molecule type" value="Genomic_DNA"/>
</dbReference>
<evidence type="ECO:0000313" key="1">
    <source>
        <dbReference type="EMBL" id="AMM04471.1"/>
    </source>
</evidence>
<protein>
    <submittedName>
        <fullName evidence="1">ORF066L</fullName>
    </submittedName>
</protein>